<sequence length="334" mass="35714">MEYEAVPAQLTATQELPGVGSALGRLDSFLVRDGAHWIVARDGARVEAGRLSRDTSTVFGVRHSWQLPGPDRLYTTPAPGGGLAVSGIDSVTLHEADGSIRWTFPHPAWPSGAHGACAPDPAGTALLAVVRPALDTDPTEVLLNLDLATGTVLATAELPTRWGTYEFQQPIGPAAAQEVFLNAAQGQEEAYSLLVTATREHLAITQVGDHDEPFTGSSLPSGAFLTLAVAGEELTRYDTPARRRTAAKAAVVLPDELVFMGQPGFLDEERVLAPVGEDPWKEECRHALLGADDLRLRAEVTYPPGIEVTDRTLPLGDGTWLTFGGDTVRRWRTG</sequence>
<name>A0ABV3CGT2_9ACTN</name>
<protein>
    <recommendedName>
        <fullName evidence="3">PQQ-binding-like beta-propeller repeat protein</fullName>
    </recommendedName>
</protein>
<dbReference type="RefSeq" id="WP_358477189.1">
    <property type="nucleotide sequence ID" value="NZ_JBEZAE010000023.1"/>
</dbReference>
<dbReference type="Gene3D" id="2.130.10.10">
    <property type="entry name" value="YVTN repeat-like/Quinoprotein amine dehydrogenase"/>
    <property type="match status" value="1"/>
</dbReference>
<organism evidence="1 2">
    <name type="scientific">Streptomyces narbonensis</name>
    <dbReference type="NCBI Taxonomy" id="67333"/>
    <lineage>
        <taxon>Bacteria</taxon>
        <taxon>Bacillati</taxon>
        <taxon>Actinomycetota</taxon>
        <taxon>Actinomycetes</taxon>
        <taxon>Kitasatosporales</taxon>
        <taxon>Streptomycetaceae</taxon>
        <taxon>Streptomyces</taxon>
    </lineage>
</organism>
<gene>
    <name evidence="1" type="ORF">AB0A88_28155</name>
</gene>
<reference evidence="1 2" key="1">
    <citation type="submission" date="2024-06" db="EMBL/GenBank/DDBJ databases">
        <title>The Natural Products Discovery Center: Release of the First 8490 Sequenced Strains for Exploring Actinobacteria Biosynthetic Diversity.</title>
        <authorList>
            <person name="Kalkreuter E."/>
            <person name="Kautsar S.A."/>
            <person name="Yang D."/>
            <person name="Bader C.D."/>
            <person name="Teijaro C.N."/>
            <person name="Fluegel L."/>
            <person name="Davis C.M."/>
            <person name="Simpson J.R."/>
            <person name="Lauterbach L."/>
            <person name="Steele A.D."/>
            <person name="Gui C."/>
            <person name="Meng S."/>
            <person name="Li G."/>
            <person name="Viehrig K."/>
            <person name="Ye F."/>
            <person name="Su P."/>
            <person name="Kiefer A.F."/>
            <person name="Nichols A."/>
            <person name="Cepeda A.J."/>
            <person name="Yan W."/>
            <person name="Fan B."/>
            <person name="Jiang Y."/>
            <person name="Adhikari A."/>
            <person name="Zheng C.-J."/>
            <person name="Schuster L."/>
            <person name="Cowan T.M."/>
            <person name="Smanski M.J."/>
            <person name="Chevrette M.G."/>
            <person name="De Carvalho L.P.S."/>
            <person name="Shen B."/>
        </authorList>
    </citation>
    <scope>NUCLEOTIDE SEQUENCE [LARGE SCALE GENOMIC DNA]</scope>
    <source>
        <strain evidence="1 2">NPDC045974</strain>
    </source>
</reference>
<accession>A0ABV3CGT2</accession>
<keyword evidence="2" id="KW-1185">Reference proteome</keyword>
<evidence type="ECO:0000313" key="1">
    <source>
        <dbReference type="EMBL" id="MEU7073990.1"/>
    </source>
</evidence>
<dbReference type="EMBL" id="JBEZAE010000023">
    <property type="protein sequence ID" value="MEU7073990.1"/>
    <property type="molecule type" value="Genomic_DNA"/>
</dbReference>
<dbReference type="InterPro" id="IPR015943">
    <property type="entry name" value="WD40/YVTN_repeat-like_dom_sf"/>
</dbReference>
<evidence type="ECO:0000313" key="2">
    <source>
        <dbReference type="Proteomes" id="UP001551329"/>
    </source>
</evidence>
<evidence type="ECO:0008006" key="3">
    <source>
        <dbReference type="Google" id="ProtNLM"/>
    </source>
</evidence>
<comment type="caution">
    <text evidence="1">The sequence shown here is derived from an EMBL/GenBank/DDBJ whole genome shotgun (WGS) entry which is preliminary data.</text>
</comment>
<proteinExistence type="predicted"/>
<dbReference type="Proteomes" id="UP001551329">
    <property type="component" value="Unassembled WGS sequence"/>
</dbReference>